<evidence type="ECO:0000313" key="2">
    <source>
        <dbReference type="EMBL" id="VVE19268.1"/>
    </source>
</evidence>
<sequence length="403" mass="42593">MPPDTRAPDVVLSQLFGGSLGGASSVSFVQDDMQVHVGWLHVGGDGLIVAARVDQGPVGELRFWCDTQQWCDWLAPWLPVPSFDALPQAWLDIAASLTLSGASEEAGEGAFGAVDKSFDDSCDAAAYPAYPADSAYSAYADAWPSATQLTPGAVTLEWRVGMVLQREGRRLALAWLTGDGSQDEASAWLRERCARAMPGAQPLDPAGVPQRDGVLVAGWADISSAQWDALGDGDAVILDKSADVANGAYWVVDGDYALAYPGNAAAQRGAVNAAEVLRFDDCPFATTDGTSPARVFAVLTTQPFPVPTLDAWRTGRLPDIRSCHATHGVASSPDAPVLHTTRVTLWRNGIACGAARLLRFDDGRLAVCREGERKGDMSIAAHDSPQKPTNSGGDLMGVYPLSP</sequence>
<evidence type="ECO:0000256" key="1">
    <source>
        <dbReference type="SAM" id="MobiDB-lite"/>
    </source>
</evidence>
<name>A0A5E4W3Q8_9BURK</name>
<reference evidence="2 3" key="1">
    <citation type="submission" date="2019-08" db="EMBL/GenBank/DDBJ databases">
        <authorList>
            <person name="Peeters C."/>
        </authorList>
    </citation>
    <scope>NUCLEOTIDE SEQUENCE [LARGE SCALE GENOMIC DNA]</scope>
    <source>
        <strain evidence="2 3">LMG 31114</strain>
    </source>
</reference>
<dbReference type="OrthoDB" id="8596370at2"/>
<dbReference type="GeneID" id="300405080"/>
<dbReference type="AlphaFoldDB" id="A0A5E4W3Q8"/>
<feature type="region of interest" description="Disordered" evidence="1">
    <location>
        <begin position="377"/>
        <end position="403"/>
    </location>
</feature>
<evidence type="ECO:0000313" key="3">
    <source>
        <dbReference type="Proteomes" id="UP000366945"/>
    </source>
</evidence>
<proteinExistence type="predicted"/>
<dbReference type="Proteomes" id="UP000366945">
    <property type="component" value="Unassembled WGS sequence"/>
</dbReference>
<dbReference type="EMBL" id="CABPSK010000002">
    <property type="protein sequence ID" value="VVE19268.1"/>
    <property type="molecule type" value="Genomic_DNA"/>
</dbReference>
<keyword evidence="3" id="KW-1185">Reference proteome</keyword>
<protein>
    <submittedName>
        <fullName evidence="2">Translocation protein in type III secretion</fullName>
    </submittedName>
</protein>
<organism evidence="2 3">
    <name type="scientific">Pandoraea pneumonica</name>
    <dbReference type="NCBI Taxonomy" id="2508299"/>
    <lineage>
        <taxon>Bacteria</taxon>
        <taxon>Pseudomonadati</taxon>
        <taxon>Pseudomonadota</taxon>
        <taxon>Betaproteobacteria</taxon>
        <taxon>Burkholderiales</taxon>
        <taxon>Burkholderiaceae</taxon>
        <taxon>Pandoraea</taxon>
    </lineage>
</organism>
<gene>
    <name evidence="2" type="ORF">PPN31114_03064</name>
</gene>
<accession>A0A5E4W3Q8</accession>
<dbReference type="RefSeq" id="WP_150680270.1">
    <property type="nucleotide sequence ID" value="NZ_CABPSK010000002.1"/>
</dbReference>